<dbReference type="PANTHER" id="PTHR34861:SF10">
    <property type="entry name" value="CYCLASE"/>
    <property type="match status" value="1"/>
</dbReference>
<organism evidence="1">
    <name type="scientific">Microbacterium sp. LWS13-1.2</name>
    <dbReference type="NCBI Taxonomy" id="3135264"/>
    <lineage>
        <taxon>Bacteria</taxon>
        <taxon>Bacillati</taxon>
        <taxon>Actinomycetota</taxon>
        <taxon>Actinomycetes</taxon>
        <taxon>Micrococcales</taxon>
        <taxon>Microbacteriaceae</taxon>
        <taxon>Microbacterium</taxon>
    </lineage>
</organism>
<dbReference type="GO" id="GO:0004061">
    <property type="term" value="F:arylformamidase activity"/>
    <property type="evidence" value="ECO:0007669"/>
    <property type="project" value="InterPro"/>
</dbReference>
<dbReference type="Gene3D" id="3.50.30.50">
    <property type="entry name" value="Putative cyclase"/>
    <property type="match status" value="1"/>
</dbReference>
<gene>
    <name evidence="1" type="ORF">MRBLWS13_002843</name>
</gene>
<accession>A0AAU6SE83</accession>
<reference evidence="1" key="1">
    <citation type="submission" date="2024-04" db="EMBL/GenBank/DDBJ databases">
        <authorList>
            <person name="Roder T."/>
            <person name="Oberhansli S."/>
            <person name="Kreuzer M."/>
        </authorList>
    </citation>
    <scope>NUCLEOTIDE SEQUENCE</scope>
    <source>
        <strain evidence="1">LWS13-1.2</strain>
    </source>
</reference>
<dbReference type="Pfam" id="PF04199">
    <property type="entry name" value="Cyclase"/>
    <property type="match status" value="1"/>
</dbReference>
<dbReference type="PANTHER" id="PTHR34861">
    <property type="match status" value="1"/>
</dbReference>
<sequence length="311" mass="34445">MPDRMSPRSSRADILRELHGRRNWDRWGPDDEKGALNLITPQKRIAALSLAKTGDVFSLSRPFPTEPGPTNPYPAQHYLRTERRVGGGAARDFYGIDYHGMVSTHIDALCHTWDDEGMWGGKNPAEVLGHTGSSWGAIDKWRDGIITRGVLLDVTRFRGEPYVTHQRPVTGEELDAVAAHQRVDVQPGDAALVYSGRDRWDREHPPWGSELTADGQPRRPGLHGSCLKFVRDRDIAVLGWDMQDQMPNEWGIPWTVHGATFAFGVALVDHCELSALADECARRGVYEFAFIAAPLVVEGGTGSPVNPLAIL</sequence>
<protein>
    <submittedName>
        <fullName evidence="1">Cyclase family protein</fullName>
    </submittedName>
</protein>
<dbReference type="AlphaFoldDB" id="A0AAU6SE83"/>
<dbReference type="SUPFAM" id="SSF102198">
    <property type="entry name" value="Putative cyclase"/>
    <property type="match status" value="1"/>
</dbReference>
<name>A0AAU6SE83_9MICO</name>
<dbReference type="InterPro" id="IPR037175">
    <property type="entry name" value="KFase_sf"/>
</dbReference>
<proteinExistence type="predicted"/>
<evidence type="ECO:0000313" key="1">
    <source>
        <dbReference type="EMBL" id="WZO35158.1"/>
    </source>
</evidence>
<dbReference type="InterPro" id="IPR007325">
    <property type="entry name" value="KFase/CYL"/>
</dbReference>
<dbReference type="EMBL" id="CP151632">
    <property type="protein sequence ID" value="WZO35158.1"/>
    <property type="molecule type" value="Genomic_DNA"/>
</dbReference>
<dbReference type="GO" id="GO:0019441">
    <property type="term" value="P:L-tryptophan catabolic process to kynurenine"/>
    <property type="evidence" value="ECO:0007669"/>
    <property type="project" value="InterPro"/>
</dbReference>